<dbReference type="Gene3D" id="1.20.120.1860">
    <property type="entry name" value="Small t-antigen, unique domain"/>
    <property type="match status" value="1"/>
</dbReference>
<evidence type="ECO:0000256" key="1">
    <source>
        <dbReference type="ARBA" id="ARBA00004147"/>
    </source>
</evidence>
<dbReference type="KEGG" id="vg:12980246"/>
<reference evidence="18 19" key="1">
    <citation type="journal article" date="2012" name="J. Virol.">
        <title>Complete genome sequence of a polyomavirus isolated from horses.</title>
        <authorList>
            <person name="Renshaw R.W."/>
            <person name="Wise A.G."/>
            <person name="Maes R.K."/>
            <person name="Dubovi E.J."/>
        </authorList>
    </citation>
    <scope>NUCLEOTIDE SEQUENCE [LARGE SCALE GENOMIC DNA]</scope>
    <source>
        <strain evidence="18">CU03</strain>
    </source>
</reference>
<evidence type="ECO:0000256" key="4">
    <source>
        <dbReference type="ARBA" id="ARBA00022518"/>
    </source>
</evidence>
<organism evidence="18 19">
    <name type="scientific">Betapolyomavirus equi</name>
    <dbReference type="NCBI Taxonomy" id="1891761"/>
    <lineage>
        <taxon>Viruses</taxon>
        <taxon>Monodnaviria</taxon>
        <taxon>Shotokuvirae</taxon>
        <taxon>Cossaviricota</taxon>
        <taxon>Papovaviricetes</taxon>
        <taxon>Sepolyvirales</taxon>
        <taxon>Polyomaviridae</taxon>
        <taxon>Betapolyomavirus</taxon>
    </lineage>
</organism>
<dbReference type="InterPro" id="IPR001623">
    <property type="entry name" value="DnaJ_domain"/>
</dbReference>
<keyword evidence="19" id="KW-1185">Reference proteome</keyword>
<evidence type="ECO:0000256" key="2">
    <source>
        <dbReference type="ARBA" id="ARBA00004192"/>
    </source>
</evidence>
<evidence type="ECO:0000256" key="3">
    <source>
        <dbReference type="ARBA" id="ARBA00016539"/>
    </source>
</evidence>
<keyword evidence="7" id="KW-0945">Host-virus interaction</keyword>
<keyword evidence="15" id="KW-1035">Host cytoplasm</keyword>
<keyword evidence="5" id="KW-0597">Phosphoprotein</keyword>
<dbReference type="PROSITE" id="PS50076">
    <property type="entry name" value="DNAJ_2"/>
    <property type="match status" value="1"/>
</dbReference>
<evidence type="ECO:0000256" key="15">
    <source>
        <dbReference type="ARBA" id="ARBA00023200"/>
    </source>
</evidence>
<evidence type="ECO:0000256" key="5">
    <source>
        <dbReference type="ARBA" id="ARBA00022553"/>
    </source>
</evidence>
<dbReference type="SUPFAM" id="SSF161240">
    <property type="entry name" value="T-antigen specific domain-like"/>
    <property type="match status" value="1"/>
</dbReference>
<dbReference type="RefSeq" id="YP_006383693.1">
    <property type="nucleotide sequence ID" value="NC_017982.1"/>
</dbReference>
<evidence type="ECO:0000256" key="16">
    <source>
        <dbReference type="SAM" id="MobiDB-lite"/>
    </source>
</evidence>
<evidence type="ECO:0000259" key="17">
    <source>
        <dbReference type="PROSITE" id="PS50076"/>
    </source>
</evidence>
<dbReference type="SUPFAM" id="SSF46565">
    <property type="entry name" value="Chaperone J-domain"/>
    <property type="match status" value="1"/>
</dbReference>
<dbReference type="EMBL" id="JQ412134">
    <property type="protein sequence ID" value="AFK09342.1"/>
    <property type="molecule type" value="Genomic_DNA"/>
</dbReference>
<dbReference type="OrthoDB" id="14669at10239"/>
<keyword evidence="9" id="KW-0863">Zinc-finger</keyword>
<dbReference type="GO" id="GO:0042025">
    <property type="term" value="C:host cell nucleus"/>
    <property type="evidence" value="ECO:0007669"/>
    <property type="project" value="UniProtKB-SubCell"/>
</dbReference>
<dbReference type="InterPro" id="IPR036869">
    <property type="entry name" value="J_dom_sf"/>
</dbReference>
<feature type="domain" description="J" evidence="17">
    <location>
        <begin position="12"/>
        <end position="97"/>
    </location>
</feature>
<evidence type="ECO:0000256" key="14">
    <source>
        <dbReference type="ARBA" id="ARBA00023163"/>
    </source>
</evidence>
<dbReference type="Gene3D" id="1.10.287.110">
    <property type="entry name" value="DnaJ domain"/>
    <property type="match status" value="1"/>
</dbReference>
<feature type="region of interest" description="Disordered" evidence="16">
    <location>
        <begin position="68"/>
        <end position="90"/>
    </location>
</feature>
<gene>
    <name evidence="18" type="ORF">EPyV_gp5</name>
</gene>
<keyword evidence="4" id="KW-0244">Early protein</keyword>
<keyword evidence="12" id="KW-0805">Transcription regulation</keyword>
<dbReference type="GO" id="GO:0008270">
    <property type="term" value="F:zinc ion binding"/>
    <property type="evidence" value="ECO:0007669"/>
    <property type="project" value="UniProtKB-KW"/>
</dbReference>
<dbReference type="GO" id="GO:0030430">
    <property type="term" value="C:host cell cytoplasm"/>
    <property type="evidence" value="ECO:0007669"/>
    <property type="project" value="UniProtKB-SubCell"/>
</dbReference>
<comment type="subcellular location">
    <subcellularLocation>
        <location evidence="2">Host cytoplasm</location>
    </subcellularLocation>
    <subcellularLocation>
        <location evidence="1">Host nucleus</location>
    </subcellularLocation>
</comment>
<evidence type="ECO:0000256" key="10">
    <source>
        <dbReference type="ARBA" id="ARBA00022833"/>
    </source>
</evidence>
<dbReference type="InterPro" id="IPR036092">
    <property type="entry name" value="Papo_T_antigensf"/>
</dbReference>
<evidence type="ECO:0000256" key="7">
    <source>
        <dbReference type="ARBA" id="ARBA00022581"/>
    </source>
</evidence>
<keyword evidence="11" id="KW-0007">Acetylation</keyword>
<evidence type="ECO:0000256" key="6">
    <source>
        <dbReference type="ARBA" id="ARBA00022562"/>
    </source>
</evidence>
<evidence type="ECO:0000256" key="13">
    <source>
        <dbReference type="ARBA" id="ARBA00023159"/>
    </source>
</evidence>
<evidence type="ECO:0000256" key="8">
    <source>
        <dbReference type="ARBA" id="ARBA00022723"/>
    </source>
</evidence>
<keyword evidence="10" id="KW-0862">Zinc</keyword>
<proteinExistence type="predicted"/>
<dbReference type="Pfam" id="PF02380">
    <property type="entry name" value="Papo_T_antigen"/>
    <property type="match status" value="1"/>
</dbReference>
<evidence type="ECO:0000313" key="19">
    <source>
        <dbReference type="Proteomes" id="UP000140360"/>
    </source>
</evidence>
<dbReference type="SMART" id="SM00271">
    <property type="entry name" value="DnaJ"/>
    <property type="match status" value="1"/>
</dbReference>
<accession>I3QJF2</accession>
<dbReference type="Proteomes" id="UP000140360">
    <property type="component" value="Segment"/>
</dbReference>
<evidence type="ECO:0000256" key="11">
    <source>
        <dbReference type="ARBA" id="ARBA00022990"/>
    </source>
</evidence>
<dbReference type="InterPro" id="IPR003354">
    <property type="entry name" value="Papo_T_antigen"/>
</dbReference>
<name>I3QJF2_9POLY</name>
<evidence type="ECO:0000256" key="9">
    <source>
        <dbReference type="ARBA" id="ARBA00022771"/>
    </source>
</evidence>
<keyword evidence="13" id="KW-0010">Activator</keyword>
<sequence>MERLLSKDEARQLMELLKLDMEKYGDIPTMRKAYLRRCKELHPDKGGDENLMKKLNELYRKLESGLADLSEQPGTSSAEPKVGTFQRGHRRQRSMHGYDFPMHSPFDRWYIRDYDICTRGLSEGCICIMCTLRKKHKERFGNRFAAWIECYCYDCYLMWFGFTLNECTAARWQSIIAETPVSRLNL</sequence>
<protein>
    <recommendedName>
        <fullName evidence="3">Small t antigen</fullName>
    </recommendedName>
</protein>
<keyword evidence="8" id="KW-0479">Metal-binding</keyword>
<evidence type="ECO:0000313" key="18">
    <source>
        <dbReference type="EMBL" id="AFK09342.1"/>
    </source>
</evidence>
<evidence type="ECO:0000256" key="12">
    <source>
        <dbReference type="ARBA" id="ARBA00023015"/>
    </source>
</evidence>
<dbReference type="CDD" id="cd06257">
    <property type="entry name" value="DnaJ"/>
    <property type="match status" value="1"/>
</dbReference>
<keyword evidence="14" id="KW-0804">Transcription</keyword>
<keyword evidence="6" id="KW-1048">Host nucleus</keyword>
<dbReference type="GeneID" id="12980246"/>